<dbReference type="EMBL" id="UINC01001836">
    <property type="protein sequence ID" value="SUZ89731.1"/>
    <property type="molecule type" value="Genomic_DNA"/>
</dbReference>
<evidence type="ECO:0000256" key="3">
    <source>
        <dbReference type="ARBA" id="ARBA00023014"/>
    </source>
</evidence>
<dbReference type="InterPro" id="IPR016092">
    <property type="entry name" value="ATAP"/>
</dbReference>
<feature type="domain" description="Core" evidence="4">
    <location>
        <begin position="6"/>
        <end position="106"/>
    </location>
</feature>
<gene>
    <name evidence="5" type="ORF">METZ01_LOCUS42585</name>
</gene>
<dbReference type="Gene3D" id="2.60.300.12">
    <property type="entry name" value="HesB-like domain"/>
    <property type="match status" value="1"/>
</dbReference>
<reference evidence="5" key="1">
    <citation type="submission" date="2018-05" db="EMBL/GenBank/DDBJ databases">
        <authorList>
            <person name="Lanie J.A."/>
            <person name="Ng W.-L."/>
            <person name="Kazmierczak K.M."/>
            <person name="Andrzejewski T.M."/>
            <person name="Davidsen T.M."/>
            <person name="Wayne K.J."/>
            <person name="Tettelin H."/>
            <person name="Glass J.I."/>
            <person name="Rusch D."/>
            <person name="Podicherti R."/>
            <person name="Tsui H.-C.T."/>
            <person name="Winkler M.E."/>
        </authorList>
    </citation>
    <scope>NUCLEOTIDE SEQUENCE</scope>
</reference>
<dbReference type="NCBIfam" id="TIGR00049">
    <property type="entry name" value="iron-sulfur cluster assembly accessory protein"/>
    <property type="match status" value="1"/>
</dbReference>
<evidence type="ECO:0000313" key="5">
    <source>
        <dbReference type="EMBL" id="SUZ89731.1"/>
    </source>
</evidence>
<dbReference type="InterPro" id="IPR000361">
    <property type="entry name" value="ATAP_core_dom"/>
</dbReference>
<keyword evidence="3" id="KW-0411">Iron-sulfur</keyword>
<dbReference type="PANTHER" id="PTHR43011:SF1">
    <property type="entry name" value="IRON-SULFUR CLUSTER ASSEMBLY 2 HOMOLOG, MITOCHONDRIAL"/>
    <property type="match status" value="1"/>
</dbReference>
<keyword evidence="1" id="KW-0479">Metal-binding</keyword>
<evidence type="ECO:0000259" key="4">
    <source>
        <dbReference type="Pfam" id="PF01521"/>
    </source>
</evidence>
<dbReference type="NCBIfam" id="NF010147">
    <property type="entry name" value="PRK13623.1"/>
    <property type="match status" value="1"/>
</dbReference>
<protein>
    <recommendedName>
        <fullName evidence="4">Core domain-containing protein</fullName>
    </recommendedName>
</protein>
<dbReference type="FunFam" id="2.60.300.12:FF:000002">
    <property type="entry name" value="Iron-sulfur cluster insertion protein ErpA"/>
    <property type="match status" value="1"/>
</dbReference>
<evidence type="ECO:0000256" key="2">
    <source>
        <dbReference type="ARBA" id="ARBA00023004"/>
    </source>
</evidence>
<sequence>MHEEPIIFSDAAAIKVGALLKDEDNPDMHLRVYVTGGGCAGFQYGFSFDKDRDEADTQVIKHGVKLIVDPMSIQYLTGAEIDFQEDLQGARFVIKNPNANTTCSCGSSFS</sequence>
<dbReference type="PANTHER" id="PTHR43011">
    <property type="entry name" value="IRON-SULFUR CLUSTER ASSEMBLY 2 HOMOLOG, MITOCHONDRIAL"/>
    <property type="match status" value="1"/>
</dbReference>
<dbReference type="GO" id="GO:0016226">
    <property type="term" value="P:iron-sulfur cluster assembly"/>
    <property type="evidence" value="ECO:0007669"/>
    <property type="project" value="InterPro"/>
</dbReference>
<dbReference type="GO" id="GO:0051539">
    <property type="term" value="F:4 iron, 4 sulfur cluster binding"/>
    <property type="evidence" value="ECO:0007669"/>
    <property type="project" value="TreeGrafter"/>
</dbReference>
<dbReference type="GO" id="GO:0051537">
    <property type="term" value="F:2 iron, 2 sulfur cluster binding"/>
    <property type="evidence" value="ECO:0007669"/>
    <property type="project" value="TreeGrafter"/>
</dbReference>
<organism evidence="5">
    <name type="scientific">marine metagenome</name>
    <dbReference type="NCBI Taxonomy" id="408172"/>
    <lineage>
        <taxon>unclassified sequences</taxon>
        <taxon>metagenomes</taxon>
        <taxon>ecological metagenomes</taxon>
    </lineage>
</organism>
<accession>A0A381RDU7</accession>
<dbReference type="AlphaFoldDB" id="A0A381RDU7"/>
<evidence type="ECO:0000256" key="1">
    <source>
        <dbReference type="ARBA" id="ARBA00022723"/>
    </source>
</evidence>
<dbReference type="GO" id="GO:0005506">
    <property type="term" value="F:iron ion binding"/>
    <property type="evidence" value="ECO:0007669"/>
    <property type="project" value="TreeGrafter"/>
</dbReference>
<dbReference type="SUPFAM" id="SSF89360">
    <property type="entry name" value="HesB-like domain"/>
    <property type="match status" value="1"/>
</dbReference>
<dbReference type="InterPro" id="IPR035903">
    <property type="entry name" value="HesB-like_dom_sf"/>
</dbReference>
<dbReference type="InterPro" id="IPR017870">
    <property type="entry name" value="FeS_cluster_insertion_CS"/>
</dbReference>
<keyword evidence="2" id="KW-0408">Iron</keyword>
<dbReference type="Pfam" id="PF01521">
    <property type="entry name" value="Fe-S_biosyn"/>
    <property type="match status" value="1"/>
</dbReference>
<dbReference type="PROSITE" id="PS01152">
    <property type="entry name" value="HESB"/>
    <property type="match status" value="1"/>
</dbReference>
<name>A0A381RDU7_9ZZZZ</name>
<proteinExistence type="predicted"/>